<feature type="domain" description="Ycf2 N-terminal" evidence="1">
    <location>
        <begin position="112"/>
        <end position="201"/>
    </location>
</feature>
<gene>
    <name evidence="2" type="ORF">Cgig2_025070</name>
</gene>
<dbReference type="InterPro" id="IPR056777">
    <property type="entry name" value="Ycf2_N"/>
</dbReference>
<proteinExistence type="predicted"/>
<reference evidence="2" key="1">
    <citation type="submission" date="2022-04" db="EMBL/GenBank/DDBJ databases">
        <title>Carnegiea gigantea Genome sequencing and assembly v2.</title>
        <authorList>
            <person name="Copetti D."/>
            <person name="Sanderson M.J."/>
            <person name="Burquez A."/>
            <person name="Wojciechowski M.F."/>
        </authorList>
    </citation>
    <scope>NUCLEOTIDE SEQUENCE</scope>
    <source>
        <strain evidence="2">SGP5-SGP5p</strain>
        <tissue evidence="2">Aerial part</tissue>
    </source>
</reference>
<dbReference type="Pfam" id="PF05695">
    <property type="entry name" value="Ycf2"/>
    <property type="match status" value="2"/>
</dbReference>
<sequence>MLAFREKIPIEVEGFVKQQGPGSTIQLNDIEHVFHHFSRNKWAIFAKLCSISYVAIPPRSLLNKDRSFSKAWNILSNIQYDSTRSSFIQVMDSSKLKGSSNQSRDRLDSINNTEGTEIESNRFPKCLFGYSSMSRLFTEREKEMIIHALPEEIKELLENHTRSIRSFLSGRWLELHLCSNLTERSTRDQKLLKKQRDISFSLRGD</sequence>
<dbReference type="OrthoDB" id="1896775at2759"/>
<comment type="caution">
    <text evidence="2">The sequence shown here is derived from an EMBL/GenBank/DDBJ whole genome shotgun (WGS) entry which is preliminary data.</text>
</comment>
<accession>A0A9Q1Q5A2</accession>
<dbReference type="AlphaFoldDB" id="A0A9Q1Q5A2"/>
<dbReference type="EMBL" id="JAKOGI010000908">
    <property type="protein sequence ID" value="KAJ8429314.1"/>
    <property type="molecule type" value="Genomic_DNA"/>
</dbReference>
<protein>
    <recommendedName>
        <fullName evidence="1">Ycf2 N-terminal domain-containing protein</fullName>
    </recommendedName>
</protein>
<evidence type="ECO:0000313" key="2">
    <source>
        <dbReference type="EMBL" id="KAJ8429314.1"/>
    </source>
</evidence>
<name>A0A9Q1Q5A2_9CARY</name>
<feature type="domain" description="Ycf2 N-terminal" evidence="1">
    <location>
        <begin position="1"/>
        <end position="50"/>
    </location>
</feature>
<keyword evidence="3" id="KW-1185">Reference proteome</keyword>
<dbReference type="Proteomes" id="UP001153076">
    <property type="component" value="Unassembled WGS sequence"/>
</dbReference>
<evidence type="ECO:0000313" key="3">
    <source>
        <dbReference type="Proteomes" id="UP001153076"/>
    </source>
</evidence>
<organism evidence="2 3">
    <name type="scientific">Carnegiea gigantea</name>
    <dbReference type="NCBI Taxonomy" id="171969"/>
    <lineage>
        <taxon>Eukaryota</taxon>
        <taxon>Viridiplantae</taxon>
        <taxon>Streptophyta</taxon>
        <taxon>Embryophyta</taxon>
        <taxon>Tracheophyta</taxon>
        <taxon>Spermatophyta</taxon>
        <taxon>Magnoliopsida</taxon>
        <taxon>eudicotyledons</taxon>
        <taxon>Gunneridae</taxon>
        <taxon>Pentapetalae</taxon>
        <taxon>Caryophyllales</taxon>
        <taxon>Cactineae</taxon>
        <taxon>Cactaceae</taxon>
        <taxon>Cactoideae</taxon>
        <taxon>Echinocereeae</taxon>
        <taxon>Carnegiea</taxon>
    </lineage>
</organism>
<evidence type="ECO:0000259" key="1">
    <source>
        <dbReference type="Pfam" id="PF05695"/>
    </source>
</evidence>